<dbReference type="AlphaFoldDB" id="A0A382L7H3"/>
<gene>
    <name evidence="1" type="ORF">METZ01_LOCUS284619</name>
</gene>
<protein>
    <submittedName>
        <fullName evidence="1">Uncharacterized protein</fullName>
    </submittedName>
</protein>
<evidence type="ECO:0000313" key="1">
    <source>
        <dbReference type="EMBL" id="SVC31765.1"/>
    </source>
</evidence>
<sequence length="22" mass="2412">MDAIIKKELLSQLAGGIIFYST</sequence>
<name>A0A382L7H3_9ZZZZ</name>
<organism evidence="1">
    <name type="scientific">marine metagenome</name>
    <dbReference type="NCBI Taxonomy" id="408172"/>
    <lineage>
        <taxon>unclassified sequences</taxon>
        <taxon>metagenomes</taxon>
        <taxon>ecological metagenomes</taxon>
    </lineage>
</organism>
<reference evidence="1" key="1">
    <citation type="submission" date="2018-05" db="EMBL/GenBank/DDBJ databases">
        <authorList>
            <person name="Lanie J.A."/>
            <person name="Ng W.-L."/>
            <person name="Kazmierczak K.M."/>
            <person name="Andrzejewski T.M."/>
            <person name="Davidsen T.M."/>
            <person name="Wayne K.J."/>
            <person name="Tettelin H."/>
            <person name="Glass J.I."/>
            <person name="Rusch D."/>
            <person name="Podicherti R."/>
            <person name="Tsui H.-C.T."/>
            <person name="Winkler M.E."/>
        </authorList>
    </citation>
    <scope>NUCLEOTIDE SEQUENCE</scope>
</reference>
<dbReference type="EMBL" id="UINC01084789">
    <property type="protein sequence ID" value="SVC31765.1"/>
    <property type="molecule type" value="Genomic_DNA"/>
</dbReference>
<proteinExistence type="predicted"/>
<accession>A0A382L7H3</accession>